<keyword evidence="2 5" id="KW-0694">RNA-binding</keyword>
<name>A0A5S5AKT8_9FIRM</name>
<dbReference type="InterPro" id="IPR020056">
    <property type="entry name" value="Rbsml_bL25/Gln-tRNA_synth_N"/>
</dbReference>
<proteinExistence type="inferred from homology"/>
<evidence type="ECO:0000313" key="9">
    <source>
        <dbReference type="EMBL" id="TYP51663.1"/>
    </source>
</evidence>
<evidence type="ECO:0000256" key="2">
    <source>
        <dbReference type="ARBA" id="ARBA00022884"/>
    </source>
</evidence>
<dbReference type="CDD" id="cd00495">
    <property type="entry name" value="Ribosomal_L25_TL5_CTC"/>
    <property type="match status" value="1"/>
</dbReference>
<dbReference type="Gene3D" id="2.40.240.10">
    <property type="entry name" value="Ribosomal Protein L25, Chain P"/>
    <property type="match status" value="1"/>
</dbReference>
<dbReference type="EMBL" id="VNHO01000020">
    <property type="protein sequence ID" value="TYP51663.1"/>
    <property type="molecule type" value="Genomic_DNA"/>
</dbReference>
<evidence type="ECO:0000259" key="7">
    <source>
        <dbReference type="Pfam" id="PF01386"/>
    </source>
</evidence>
<dbReference type="NCBIfam" id="TIGR00731">
    <property type="entry name" value="bL25_bact_ctc"/>
    <property type="match status" value="1"/>
</dbReference>
<comment type="function">
    <text evidence="5">This is one of the proteins that binds to the 5S RNA in the ribosome where it forms part of the central protuberance.</text>
</comment>
<dbReference type="InterPro" id="IPR029751">
    <property type="entry name" value="Ribosomal_L25_dom"/>
</dbReference>
<comment type="subunit">
    <text evidence="5">Part of the 50S ribosomal subunit; part of the 5S rRNA/L5/L18/L25 subcomplex. Contacts the 5S rRNA. Binds to the 5S rRNA independently of L5 and L18.</text>
</comment>
<keyword evidence="10" id="KW-1185">Reference proteome</keyword>
<dbReference type="InterPro" id="IPR020930">
    <property type="entry name" value="Ribosomal_uL5_bac-type"/>
</dbReference>
<dbReference type="RefSeq" id="WP_148867506.1">
    <property type="nucleotide sequence ID" value="NZ_VNHO01000020.1"/>
</dbReference>
<dbReference type="Gene3D" id="2.170.120.20">
    <property type="entry name" value="Ribosomal protein L25, beta domain"/>
    <property type="match status" value="1"/>
</dbReference>
<feature type="compositionally biased region" description="Basic and acidic residues" evidence="6">
    <location>
        <begin position="200"/>
        <end position="211"/>
    </location>
</feature>
<evidence type="ECO:0000256" key="6">
    <source>
        <dbReference type="SAM" id="MobiDB-lite"/>
    </source>
</evidence>
<evidence type="ECO:0000256" key="3">
    <source>
        <dbReference type="ARBA" id="ARBA00022980"/>
    </source>
</evidence>
<dbReference type="InterPro" id="IPR001021">
    <property type="entry name" value="Ribosomal_bL25_long"/>
</dbReference>
<dbReference type="NCBIfam" id="NF004133">
    <property type="entry name" value="PRK05618.2-4"/>
    <property type="match status" value="1"/>
</dbReference>
<dbReference type="InterPro" id="IPR011035">
    <property type="entry name" value="Ribosomal_bL25/Gln-tRNA_synth"/>
</dbReference>
<feature type="compositionally biased region" description="Low complexity" evidence="6">
    <location>
        <begin position="184"/>
        <end position="199"/>
    </location>
</feature>
<comment type="caution">
    <text evidence="9">The sequence shown here is derived from an EMBL/GenBank/DDBJ whole genome shotgun (WGS) entry which is preliminary data.</text>
</comment>
<dbReference type="InterPro" id="IPR020057">
    <property type="entry name" value="Ribosomal_bL25_b-dom"/>
</dbReference>
<comment type="similarity">
    <text evidence="5">Belongs to the bacterial ribosomal protein bL25 family. CTC subfamily.</text>
</comment>
<dbReference type="SUPFAM" id="SSF50715">
    <property type="entry name" value="Ribosomal protein L25-like"/>
    <property type="match status" value="1"/>
</dbReference>
<evidence type="ECO:0000259" key="8">
    <source>
        <dbReference type="Pfam" id="PF14693"/>
    </source>
</evidence>
<feature type="domain" description="Large ribosomal subunit protein bL25 beta" evidence="8">
    <location>
        <begin position="100"/>
        <end position="182"/>
    </location>
</feature>
<keyword evidence="1 5" id="KW-0699">rRNA-binding</keyword>
<evidence type="ECO:0000256" key="4">
    <source>
        <dbReference type="ARBA" id="ARBA00023274"/>
    </source>
</evidence>
<keyword evidence="3 5" id="KW-0689">Ribosomal protein</keyword>
<evidence type="ECO:0000256" key="5">
    <source>
        <dbReference type="HAMAP-Rule" id="MF_01334"/>
    </source>
</evidence>
<protein>
    <recommendedName>
        <fullName evidence="5">Large ribosomal subunit protein bL25</fullName>
    </recommendedName>
    <alternativeName>
        <fullName evidence="5">General stress protein CTC</fullName>
    </alternativeName>
</protein>
<feature type="region of interest" description="Disordered" evidence="6">
    <location>
        <begin position="184"/>
        <end position="211"/>
    </location>
</feature>
<dbReference type="Proteomes" id="UP000322294">
    <property type="component" value="Unassembled WGS sequence"/>
</dbReference>
<dbReference type="AlphaFoldDB" id="A0A5S5AKT8"/>
<evidence type="ECO:0000313" key="10">
    <source>
        <dbReference type="Proteomes" id="UP000322294"/>
    </source>
</evidence>
<dbReference type="PANTHER" id="PTHR33284:SF1">
    <property type="entry name" value="RIBOSOMAL PROTEIN L25_GLN-TRNA SYNTHETASE, ANTI-CODON-BINDING DOMAIN-CONTAINING PROTEIN"/>
    <property type="match status" value="1"/>
</dbReference>
<gene>
    <name evidence="5" type="primary">rplY</name>
    <name evidence="5" type="synonym">ctc</name>
    <name evidence="9" type="ORF">LZ11_01786</name>
</gene>
<dbReference type="NCBIfam" id="NF004139">
    <property type="entry name" value="PRK05618.4-2"/>
    <property type="match status" value="1"/>
</dbReference>
<reference evidence="9 10" key="1">
    <citation type="submission" date="2019-07" db="EMBL/GenBank/DDBJ databases">
        <title>Genomic Encyclopedia of Type Strains, Phase I: the one thousand microbial genomes (KMG-I) project.</title>
        <authorList>
            <person name="Kyrpides N."/>
        </authorList>
    </citation>
    <scope>NUCLEOTIDE SEQUENCE [LARGE SCALE GENOMIC DNA]</scope>
    <source>
        <strain evidence="9 10">DSM 16647</strain>
    </source>
</reference>
<feature type="domain" description="Large ribosomal subunit protein bL25 L25" evidence="7">
    <location>
        <begin position="6"/>
        <end position="92"/>
    </location>
</feature>
<dbReference type="HAMAP" id="MF_01334">
    <property type="entry name" value="Ribosomal_bL25_CTC"/>
    <property type="match status" value="1"/>
</dbReference>
<dbReference type="GO" id="GO:0022625">
    <property type="term" value="C:cytosolic large ribosomal subunit"/>
    <property type="evidence" value="ECO:0007669"/>
    <property type="project" value="TreeGrafter"/>
</dbReference>
<organism evidence="9 10">
    <name type="scientific">Thermosediminibacter litoriperuensis</name>
    <dbReference type="NCBI Taxonomy" id="291989"/>
    <lineage>
        <taxon>Bacteria</taxon>
        <taxon>Bacillati</taxon>
        <taxon>Bacillota</taxon>
        <taxon>Clostridia</taxon>
        <taxon>Thermosediminibacterales</taxon>
        <taxon>Thermosediminibacteraceae</taxon>
        <taxon>Thermosediminibacter</taxon>
    </lineage>
</organism>
<dbReference type="GO" id="GO:0003735">
    <property type="term" value="F:structural constituent of ribosome"/>
    <property type="evidence" value="ECO:0007669"/>
    <property type="project" value="InterPro"/>
</dbReference>
<sequence>MAQVTLTAEERKLAGKGVLNELRRNGKVPAVIYGKNIENRTVAVDAKELQKLFKTHGEGVLIDLMLGGEKHTVIIREIQRDNLKGAINHVDFYRVSMTDKIEVDLPIVLKGEPEGVKAGGVLQHQLHELTIEALPADIPEHIEVDISHLQIGDVLMVKDIKLSDKITVIDDPEEVVVTVLAPATGEELETTAGETAEPEVVAKGKEKKEEE</sequence>
<dbReference type="PANTHER" id="PTHR33284">
    <property type="entry name" value="RIBOSOMAL PROTEIN L25/GLN-TRNA SYNTHETASE, ANTI-CODON-BINDING DOMAIN-CONTAINING PROTEIN"/>
    <property type="match status" value="1"/>
</dbReference>
<dbReference type="Pfam" id="PF01386">
    <property type="entry name" value="Ribosomal_L25p"/>
    <property type="match status" value="1"/>
</dbReference>
<keyword evidence="4 5" id="KW-0687">Ribonucleoprotein</keyword>
<accession>A0A5S5AKT8</accession>
<dbReference type="GO" id="GO:0008097">
    <property type="term" value="F:5S rRNA binding"/>
    <property type="evidence" value="ECO:0007669"/>
    <property type="project" value="InterPro"/>
</dbReference>
<dbReference type="InterPro" id="IPR037121">
    <property type="entry name" value="Ribosomal_bL25_C"/>
</dbReference>
<dbReference type="OrthoDB" id="9790002at2"/>
<evidence type="ECO:0000256" key="1">
    <source>
        <dbReference type="ARBA" id="ARBA00022730"/>
    </source>
</evidence>
<dbReference type="GO" id="GO:0006412">
    <property type="term" value="P:translation"/>
    <property type="evidence" value="ECO:0007669"/>
    <property type="project" value="UniProtKB-UniRule"/>
</dbReference>
<dbReference type="Pfam" id="PF14693">
    <property type="entry name" value="Ribosomal_TL5_C"/>
    <property type="match status" value="1"/>
</dbReference>